<protein>
    <submittedName>
        <fullName evidence="2">Uncharacterized protein</fullName>
    </submittedName>
</protein>
<keyword evidence="3" id="KW-1185">Reference proteome</keyword>
<reference evidence="3" key="2">
    <citation type="journal article" date="2017" name="J. Anim. Genet.">
        <title>Multiple reference genome sequences of hot pepper reveal the massive evolution of plant disease resistance genes by retroduplication.</title>
        <authorList>
            <person name="Kim S."/>
            <person name="Park J."/>
            <person name="Yeom S.-I."/>
            <person name="Kim Y.-M."/>
            <person name="Seo E."/>
            <person name="Kim K.-T."/>
            <person name="Kim M.-S."/>
            <person name="Lee J.M."/>
            <person name="Cheong K."/>
            <person name="Shin H.-S."/>
            <person name="Kim S.-B."/>
            <person name="Han K."/>
            <person name="Lee J."/>
            <person name="Park M."/>
            <person name="Lee H.-A."/>
            <person name="Lee H.-Y."/>
            <person name="Lee Y."/>
            <person name="Oh S."/>
            <person name="Lee J.H."/>
            <person name="Choi E."/>
            <person name="Choi E."/>
            <person name="Lee S.E."/>
            <person name="Jeon J."/>
            <person name="Kim H."/>
            <person name="Choi G."/>
            <person name="Song H."/>
            <person name="Lee J."/>
            <person name="Lee S.-C."/>
            <person name="Kwon J.-K."/>
            <person name="Lee H.-Y."/>
            <person name="Koo N."/>
            <person name="Hong Y."/>
            <person name="Kim R.W."/>
            <person name="Kang W.-H."/>
            <person name="Huh J.H."/>
            <person name="Kang B.-C."/>
            <person name="Yang T.-J."/>
            <person name="Lee Y.-H."/>
            <person name="Bennetzen J.L."/>
            <person name="Choi D."/>
        </authorList>
    </citation>
    <scope>NUCLEOTIDE SEQUENCE [LARGE SCALE GENOMIC DNA]</scope>
    <source>
        <strain evidence="3">cv. PBC81</strain>
    </source>
</reference>
<accession>A0A2G2XNB7</accession>
<dbReference type="EMBL" id="MLFT02000001">
    <property type="protein sequence ID" value="PHT58970.1"/>
    <property type="molecule type" value="Genomic_DNA"/>
</dbReference>
<dbReference type="OrthoDB" id="1304465at2759"/>
<feature type="compositionally biased region" description="Acidic residues" evidence="1">
    <location>
        <begin position="119"/>
        <end position="137"/>
    </location>
</feature>
<name>A0A2G2XNB7_CAPBA</name>
<feature type="region of interest" description="Disordered" evidence="1">
    <location>
        <begin position="99"/>
        <end position="154"/>
    </location>
</feature>
<dbReference type="Proteomes" id="UP000224567">
    <property type="component" value="Unassembled WGS sequence"/>
</dbReference>
<evidence type="ECO:0000313" key="3">
    <source>
        <dbReference type="Proteomes" id="UP000224567"/>
    </source>
</evidence>
<feature type="compositionally biased region" description="Basic and acidic residues" evidence="1">
    <location>
        <begin position="138"/>
        <end position="154"/>
    </location>
</feature>
<proteinExistence type="predicted"/>
<reference evidence="2 3" key="1">
    <citation type="journal article" date="2017" name="Genome Biol.">
        <title>New reference genome sequences of hot pepper reveal the massive evolution of plant disease-resistance genes by retroduplication.</title>
        <authorList>
            <person name="Kim S."/>
            <person name="Park J."/>
            <person name="Yeom S.I."/>
            <person name="Kim Y.M."/>
            <person name="Seo E."/>
            <person name="Kim K.T."/>
            <person name="Kim M.S."/>
            <person name="Lee J.M."/>
            <person name="Cheong K."/>
            <person name="Shin H.S."/>
            <person name="Kim S.B."/>
            <person name="Han K."/>
            <person name="Lee J."/>
            <person name="Park M."/>
            <person name="Lee H.A."/>
            <person name="Lee H.Y."/>
            <person name="Lee Y."/>
            <person name="Oh S."/>
            <person name="Lee J.H."/>
            <person name="Choi E."/>
            <person name="Choi E."/>
            <person name="Lee S.E."/>
            <person name="Jeon J."/>
            <person name="Kim H."/>
            <person name="Choi G."/>
            <person name="Song H."/>
            <person name="Lee J."/>
            <person name="Lee S.C."/>
            <person name="Kwon J.K."/>
            <person name="Lee H.Y."/>
            <person name="Koo N."/>
            <person name="Hong Y."/>
            <person name="Kim R.W."/>
            <person name="Kang W.H."/>
            <person name="Huh J.H."/>
            <person name="Kang B.C."/>
            <person name="Yang T.J."/>
            <person name="Lee Y.H."/>
            <person name="Bennetzen J.L."/>
            <person name="Choi D."/>
        </authorList>
    </citation>
    <scope>NUCLEOTIDE SEQUENCE [LARGE SCALE GENOMIC DNA]</scope>
    <source>
        <strain evidence="3">cv. PBC81</strain>
    </source>
</reference>
<dbReference type="AlphaFoldDB" id="A0A2G2XNB7"/>
<comment type="caution">
    <text evidence="2">The sequence shown here is derived from an EMBL/GenBank/DDBJ whole genome shotgun (WGS) entry which is preliminary data.</text>
</comment>
<organism evidence="2 3">
    <name type="scientific">Capsicum baccatum</name>
    <name type="common">Peruvian pepper</name>
    <dbReference type="NCBI Taxonomy" id="33114"/>
    <lineage>
        <taxon>Eukaryota</taxon>
        <taxon>Viridiplantae</taxon>
        <taxon>Streptophyta</taxon>
        <taxon>Embryophyta</taxon>
        <taxon>Tracheophyta</taxon>
        <taxon>Spermatophyta</taxon>
        <taxon>Magnoliopsida</taxon>
        <taxon>eudicotyledons</taxon>
        <taxon>Gunneridae</taxon>
        <taxon>Pentapetalae</taxon>
        <taxon>asterids</taxon>
        <taxon>lamiids</taxon>
        <taxon>Solanales</taxon>
        <taxon>Solanaceae</taxon>
        <taxon>Solanoideae</taxon>
        <taxon>Capsiceae</taxon>
        <taxon>Capsicum</taxon>
    </lineage>
</organism>
<evidence type="ECO:0000256" key="1">
    <source>
        <dbReference type="SAM" id="MobiDB-lite"/>
    </source>
</evidence>
<sequence>MEESGASFDNRPNFMVGEDHINVEDPFTSFSTSPPCTTTPHFTTADSATAFSASVPTAAPSVATPTVVPSIAAPSAATPSVAAASFASPSAIVDNIDVGPVGTDFSEEEVEGSNYSTEDNVDSEGELVGDDNDEEYGSDVHEEVREVRAEKRKF</sequence>
<evidence type="ECO:0000313" key="2">
    <source>
        <dbReference type="EMBL" id="PHT58970.1"/>
    </source>
</evidence>
<gene>
    <name evidence="2" type="ORF">CQW23_01333</name>
</gene>